<gene>
    <name evidence="2" type="ORF">LdCL_060013400</name>
</gene>
<feature type="compositionally biased region" description="Basic and acidic residues" evidence="1">
    <location>
        <begin position="140"/>
        <end position="151"/>
    </location>
</feature>
<protein>
    <submittedName>
        <fullName evidence="2">Uncharacterized protein</fullName>
    </submittedName>
</protein>
<dbReference type="VEuPathDB" id="TriTrypDB:LdBPK_060830.1"/>
<feature type="compositionally biased region" description="Low complexity" evidence="1">
    <location>
        <begin position="1094"/>
        <end position="1103"/>
    </location>
</feature>
<feature type="region of interest" description="Disordered" evidence="1">
    <location>
        <begin position="1094"/>
        <end position="1117"/>
    </location>
</feature>
<feature type="region of interest" description="Disordered" evidence="1">
    <location>
        <begin position="1503"/>
        <end position="1532"/>
    </location>
</feature>
<feature type="region of interest" description="Disordered" evidence="1">
    <location>
        <begin position="381"/>
        <end position="473"/>
    </location>
</feature>
<feature type="region of interest" description="Disordered" evidence="1">
    <location>
        <begin position="130"/>
        <end position="151"/>
    </location>
</feature>
<feature type="region of interest" description="Disordered" evidence="1">
    <location>
        <begin position="168"/>
        <end position="213"/>
    </location>
</feature>
<feature type="compositionally biased region" description="Pro residues" evidence="1">
    <location>
        <begin position="1104"/>
        <end position="1113"/>
    </location>
</feature>
<feature type="region of interest" description="Disordered" evidence="1">
    <location>
        <begin position="884"/>
        <end position="912"/>
    </location>
</feature>
<sequence length="1606" mass="168648">MAAIASKDTAGAAAAEIESCMNPLSPPQESSTRAHQWRLVDVDRDSAATARPGTSVWSMDSFRESTLSSPRSDDVELAMVAPALSWKEERRQASGAAAADRKSPPLSGAPLSLQDHAAVSHRLQNLQIRNRAQRQAVRSSDVKEDGAAAGDGECRSFTRCVLHSEATMEKRSVSVARTPSTAAPQPRLTGEHPQRAPPSQAQQPHPKHSPLLSFCQSAPHQLPLQAAWVSGGGGGGRAALNPGDEPLSTAYTAAATSEANSTTSGIFPASQWIRATLGVLPTRSRPHKETVATSPLPPQPVTLASRKNPPAAQAATQLHERRVAAALQSQKEMREFMVIMRRMEAAGGANAVRRQTHQRRRRETCDGAENGLLACWRASHQATTPRSNSTVSHPSEQPSLHGSAGAGDGGRASMDGEGTDKDEARSSATFSEMTELDEDDHIVATPGPYLRAGSAAGPVQATRVRGRRRGARGASEVVSSKTLAASAEVAAAANMSRMAVYKLRDRTARGWVALQHRRVACMRAGTPVLQREIQASQQRLLHAYKGNTEGSGAGVQAQAGPREAIVEAATTDDGLMSVAGLPDGTPNLFKVPVAGNLMALTVSWGGIPDDVQPDDGAASSDDDSVDSDFLNMRHSAANAKRVTQAPAADREADGVRGKKNSGGGSGVGGGKDSDPLWFGGDTPLALIAAPDQRRTSLARSSSTLSNGTLRTANAQTLTSASCLLGGDVATLEQAADNTTCLSARASVAAAAASGAAAAEEEQYLRNELQRRLAQASECTIYGLHNALCGTRGGHPSRPARTAAAATDPGVVVGGADAAPLSSPEVAARRHHLGQSATSPDLRFPAQQTLSRRTSVKMPSIIQTRNAAITTPASATAAGALERRADASLFPPDSCGSPNRRKRQGRAQLGSDAANSMSVLSSVPAAPLSTLLLPLGGGGGTAAAARPRAVAAQAITSVPSAFGAQTPADSLAAAAAVPPPSGRPRRKKSFPKQKTVRRHKPLPPVIGVGEHAAVLLQQELLATRRWELEAEQAHAHDIECTCAMLQRLRPLREQMMACDTCPGTRRTGAAKRVAEEPTNPLLLMRSRTLLSQMATPPDAALATPTPLPPPPPPGLSNARLRSTAVTAKGIAASPPPRRNKADAAIARSHLPQAVLCRQRQLIYDEAVRLDTGNRLEAHTAYLDALTQLAHKHVPSVSWPAVSALMSELRDRLQREAQLTIGAPSATWDGTASKPTVQAAAISSSSSALALTATKPTARRLSSSSTTPSLLRTSAALQANPPAPPPSAQQYGGLQQLIATHLGVLELTQWPVQEVLQHLAALYRVPLSLLHEWIAEQQRRYSRPYSYEERFLAVDCTIAGRAATADAVLRLTLHRCRRPPLAPLQISPRTAGSERTGYVNSLQQQQPSGEEGGLYYIRVRSAVQSVASTAVPLSLTAAVPFSGAAAPVRAFSASSGKGAHSLTVRSLSAMASDASTLPPSSCARALNFLGQTLIVNLLSAAATASGRSRDHRRRTATRGTLIHRSNGSSGADADAETDGSVLMVELMQAGCTTPLACGELNLRKLGFNAHNTNNGGGGGSRMRAQNVQIALRRKGYRSAMLRTTLEMM</sequence>
<feature type="compositionally biased region" description="Polar residues" evidence="1">
    <location>
        <begin position="381"/>
        <end position="400"/>
    </location>
</feature>
<accession>A0A3S7WPK8</accession>
<evidence type="ECO:0000313" key="2">
    <source>
        <dbReference type="EMBL" id="AYU76113.1"/>
    </source>
</evidence>
<dbReference type="VEuPathDB" id="TriTrypDB:LdCL_060013400"/>
<dbReference type="Proteomes" id="UP000274082">
    <property type="component" value="Chromosome 6"/>
</dbReference>
<keyword evidence="3" id="KW-1185">Reference proteome</keyword>
<name>A0A3S7WPK8_LEIDO</name>
<feature type="region of interest" description="Disordered" evidence="1">
    <location>
        <begin position="91"/>
        <end position="111"/>
    </location>
</feature>
<dbReference type="VEuPathDB" id="TriTrypDB:LDHU3_06.0960"/>
<feature type="compositionally biased region" description="Basic residues" evidence="1">
    <location>
        <begin position="982"/>
        <end position="1000"/>
    </location>
</feature>
<feature type="region of interest" description="Disordered" evidence="1">
    <location>
        <begin position="636"/>
        <end position="674"/>
    </location>
</feature>
<reference evidence="2 3" key="1">
    <citation type="journal article" date="2018" name="Sci. Rep.">
        <title>A complete Leishmania donovani reference genome identifies novel genetic variations associated with virulence.</title>
        <authorList>
            <person name="Lypaczewski P."/>
            <person name="Hoshizaki J."/>
            <person name="Zhang W.-W."/>
            <person name="McCall L.-I."/>
            <person name="Torcivia-Rodriguez J."/>
            <person name="Simonyan V."/>
            <person name="Kaur A."/>
            <person name="Dewar K."/>
            <person name="Matlashewski G."/>
        </authorList>
    </citation>
    <scope>NUCLEOTIDE SEQUENCE [LARGE SCALE GENOMIC DNA]</scope>
    <source>
        <strain evidence="2 3">LdCL</strain>
    </source>
</reference>
<feature type="region of interest" description="Disordered" evidence="1">
    <location>
        <begin position="971"/>
        <end position="1003"/>
    </location>
</feature>
<dbReference type="OrthoDB" id="267541at2759"/>
<evidence type="ECO:0000256" key="1">
    <source>
        <dbReference type="SAM" id="MobiDB-lite"/>
    </source>
</evidence>
<dbReference type="EMBL" id="CP029505">
    <property type="protein sequence ID" value="AYU76113.1"/>
    <property type="molecule type" value="Genomic_DNA"/>
</dbReference>
<evidence type="ECO:0000313" key="3">
    <source>
        <dbReference type="Proteomes" id="UP000274082"/>
    </source>
</evidence>
<feature type="compositionally biased region" description="Gly residues" evidence="1">
    <location>
        <begin position="660"/>
        <end position="670"/>
    </location>
</feature>
<feature type="region of interest" description="Disordered" evidence="1">
    <location>
        <begin position="283"/>
        <end position="317"/>
    </location>
</feature>
<proteinExistence type="predicted"/>
<feature type="region of interest" description="Disordered" evidence="1">
    <location>
        <begin position="1"/>
        <end position="73"/>
    </location>
</feature>
<organism evidence="2 3">
    <name type="scientific">Leishmania donovani</name>
    <dbReference type="NCBI Taxonomy" id="5661"/>
    <lineage>
        <taxon>Eukaryota</taxon>
        <taxon>Discoba</taxon>
        <taxon>Euglenozoa</taxon>
        <taxon>Kinetoplastea</taxon>
        <taxon>Metakinetoplastina</taxon>
        <taxon>Trypanosomatida</taxon>
        <taxon>Trypanosomatidae</taxon>
        <taxon>Leishmaniinae</taxon>
        <taxon>Leishmania</taxon>
    </lineage>
</organism>